<dbReference type="RefSeq" id="XP_062689063.1">
    <property type="nucleotide sequence ID" value="XM_062839189.1"/>
</dbReference>
<dbReference type="GeneID" id="87876811"/>
<comment type="caution">
    <text evidence="1">The sequence shown here is derived from an EMBL/GenBank/DDBJ whole genome shotgun (WGS) entry which is preliminary data.</text>
</comment>
<keyword evidence="2" id="KW-1185">Reference proteome</keyword>
<evidence type="ECO:0000313" key="1">
    <source>
        <dbReference type="EMBL" id="KAK3486506.1"/>
    </source>
</evidence>
<name>A0AAJ0I073_9PEZI</name>
<proteinExistence type="predicted"/>
<organism evidence="1 2">
    <name type="scientific">Neurospora hispaniola</name>
    <dbReference type="NCBI Taxonomy" id="588809"/>
    <lineage>
        <taxon>Eukaryota</taxon>
        <taxon>Fungi</taxon>
        <taxon>Dikarya</taxon>
        <taxon>Ascomycota</taxon>
        <taxon>Pezizomycotina</taxon>
        <taxon>Sordariomycetes</taxon>
        <taxon>Sordariomycetidae</taxon>
        <taxon>Sordariales</taxon>
        <taxon>Sordariaceae</taxon>
        <taxon>Neurospora</taxon>
    </lineage>
</organism>
<dbReference type="EMBL" id="JAULSX010000008">
    <property type="protein sequence ID" value="KAK3486506.1"/>
    <property type="molecule type" value="Genomic_DNA"/>
</dbReference>
<gene>
    <name evidence="1" type="ORF">B0T23DRAFT_407451</name>
</gene>
<dbReference type="Proteomes" id="UP001285908">
    <property type="component" value="Unassembled WGS sequence"/>
</dbReference>
<accession>A0AAJ0I073</accession>
<reference evidence="1 2" key="1">
    <citation type="journal article" date="2023" name="Mol. Phylogenet. Evol.">
        <title>Genome-scale phylogeny and comparative genomics of the fungal order Sordariales.</title>
        <authorList>
            <person name="Hensen N."/>
            <person name="Bonometti L."/>
            <person name="Westerberg I."/>
            <person name="Brannstrom I.O."/>
            <person name="Guillou S."/>
            <person name="Cros-Aarteil S."/>
            <person name="Calhoun S."/>
            <person name="Haridas S."/>
            <person name="Kuo A."/>
            <person name="Mondo S."/>
            <person name="Pangilinan J."/>
            <person name="Riley R."/>
            <person name="LaButti K."/>
            <person name="Andreopoulos B."/>
            <person name="Lipzen A."/>
            <person name="Chen C."/>
            <person name="Yan M."/>
            <person name="Daum C."/>
            <person name="Ng V."/>
            <person name="Clum A."/>
            <person name="Steindorff A."/>
            <person name="Ohm R.A."/>
            <person name="Martin F."/>
            <person name="Silar P."/>
            <person name="Natvig D.O."/>
            <person name="Lalanne C."/>
            <person name="Gautier V."/>
            <person name="Ament-Velasquez S.L."/>
            <person name="Kruys A."/>
            <person name="Hutchinson M.I."/>
            <person name="Powell A.J."/>
            <person name="Barry K."/>
            <person name="Miller A.N."/>
            <person name="Grigoriev I.V."/>
            <person name="Debuchy R."/>
            <person name="Gladieux P."/>
            <person name="Hiltunen Thoren M."/>
            <person name="Johannesson H."/>
        </authorList>
    </citation>
    <scope>NUCLEOTIDE SEQUENCE [LARGE SCALE GENOMIC DNA]</scope>
    <source>
        <strain evidence="1 2">FGSC 10403</strain>
    </source>
</reference>
<sequence length="63" mass="7033">MDPTVWRMKSPRCESDVTHSPADAAVLCFELDNTSLPYLGVMTVANSKPRLRLDLGVCMYSEN</sequence>
<evidence type="ECO:0000313" key="2">
    <source>
        <dbReference type="Proteomes" id="UP001285908"/>
    </source>
</evidence>
<protein>
    <submittedName>
        <fullName evidence="1">Uncharacterized protein</fullName>
    </submittedName>
</protein>
<dbReference type="AlphaFoldDB" id="A0AAJ0I073"/>